<protein>
    <submittedName>
        <fullName evidence="8">Radical SAM domain protein</fullName>
    </submittedName>
</protein>
<proteinExistence type="predicted"/>
<comment type="cofactor">
    <cofactor evidence="1">
        <name>[4Fe-4S] cluster</name>
        <dbReference type="ChEBI" id="CHEBI:49883"/>
    </cofactor>
</comment>
<dbReference type="Proteomes" id="UP000186940">
    <property type="component" value="Unassembled WGS sequence"/>
</dbReference>
<dbReference type="InterPro" id="IPR007197">
    <property type="entry name" value="rSAM"/>
</dbReference>
<reference evidence="8" key="1">
    <citation type="submission" date="2016-05" db="EMBL/GenBank/DDBJ databases">
        <title>Microbial consortia oxidize butane by reversing methanogenesis.</title>
        <authorList>
            <person name="Laso-Perez R."/>
            <person name="Richter M."/>
            <person name="Wegener G."/>
            <person name="Musat F."/>
        </authorList>
    </citation>
    <scope>NUCLEOTIDE SEQUENCE [LARGE SCALE GENOMIC DNA]</scope>
    <source>
        <strain evidence="8">BOX2</strain>
    </source>
</reference>
<evidence type="ECO:0000256" key="3">
    <source>
        <dbReference type="ARBA" id="ARBA00022691"/>
    </source>
</evidence>
<keyword evidence="6" id="KW-0411">Iron-sulfur</keyword>
<evidence type="ECO:0000256" key="4">
    <source>
        <dbReference type="ARBA" id="ARBA00022723"/>
    </source>
</evidence>
<name>A0A1F2P9Z6_9EURY</name>
<evidence type="ECO:0000256" key="1">
    <source>
        <dbReference type="ARBA" id="ARBA00001966"/>
    </source>
</evidence>
<evidence type="ECO:0000259" key="7">
    <source>
        <dbReference type="PROSITE" id="PS51918"/>
    </source>
</evidence>
<dbReference type="InterPro" id="IPR034457">
    <property type="entry name" value="Organic_radical-activating"/>
</dbReference>
<keyword evidence="5" id="KW-0408">Iron</keyword>
<evidence type="ECO:0000313" key="8">
    <source>
        <dbReference type="EMBL" id="OFV68053.1"/>
    </source>
</evidence>
<evidence type="ECO:0000256" key="2">
    <source>
        <dbReference type="ARBA" id="ARBA00022485"/>
    </source>
</evidence>
<evidence type="ECO:0000313" key="9">
    <source>
        <dbReference type="Proteomes" id="UP000186940"/>
    </source>
</evidence>
<organism evidence="8 9">
    <name type="scientific">Candidatus Syntropharchaeum caldarium</name>
    <dbReference type="NCBI Taxonomy" id="1838285"/>
    <lineage>
        <taxon>Archaea</taxon>
        <taxon>Methanobacteriati</taxon>
        <taxon>Methanobacteriota</taxon>
        <taxon>Stenosarchaea group</taxon>
        <taxon>Methanomicrobia</taxon>
        <taxon>Methanosarcinales</taxon>
        <taxon>ANME-2 cluster</taxon>
        <taxon>Candidatus Syntropharchaeum</taxon>
    </lineage>
</organism>
<feature type="domain" description="Radical SAM core" evidence="7">
    <location>
        <begin position="10"/>
        <end position="233"/>
    </location>
</feature>
<dbReference type="PROSITE" id="PS51918">
    <property type="entry name" value="RADICAL_SAM"/>
    <property type="match status" value="1"/>
</dbReference>
<accession>A0A1F2P9Z6</accession>
<dbReference type="SFLD" id="SFLDG01067">
    <property type="entry name" value="SPASM/twitch_domain_containing"/>
    <property type="match status" value="1"/>
</dbReference>
<dbReference type="InterPro" id="IPR058240">
    <property type="entry name" value="rSAM_sf"/>
</dbReference>
<dbReference type="GO" id="GO:0046872">
    <property type="term" value="F:metal ion binding"/>
    <property type="evidence" value="ECO:0007669"/>
    <property type="project" value="UniProtKB-KW"/>
</dbReference>
<dbReference type="SUPFAM" id="SSF102114">
    <property type="entry name" value="Radical SAM enzymes"/>
    <property type="match status" value="1"/>
</dbReference>
<keyword evidence="4" id="KW-0479">Metal-binding</keyword>
<keyword evidence="3" id="KW-0949">S-adenosyl-L-methionine</keyword>
<dbReference type="PANTHER" id="PTHR30352">
    <property type="entry name" value="PYRUVATE FORMATE-LYASE-ACTIVATING ENZYME"/>
    <property type="match status" value="1"/>
</dbReference>
<dbReference type="InterPro" id="IPR013785">
    <property type="entry name" value="Aldolase_TIM"/>
</dbReference>
<evidence type="ECO:0000256" key="6">
    <source>
        <dbReference type="ARBA" id="ARBA00023014"/>
    </source>
</evidence>
<dbReference type="STRING" id="1838285.SCAL_000693"/>
<dbReference type="CDD" id="cd01335">
    <property type="entry name" value="Radical_SAM"/>
    <property type="match status" value="1"/>
</dbReference>
<dbReference type="PANTHER" id="PTHR30352:SF13">
    <property type="entry name" value="GLYCYL-RADICAL ENZYME ACTIVATING ENZYME YJJW-RELATED"/>
    <property type="match status" value="1"/>
</dbReference>
<dbReference type="GO" id="GO:0003824">
    <property type="term" value="F:catalytic activity"/>
    <property type="evidence" value="ECO:0007669"/>
    <property type="project" value="InterPro"/>
</dbReference>
<sequence>MRITGIEKVKSKDGRKSVRIKFFGCNLRCPYCFHITEKQKQEKLSVEEILSSIRAFFGEEVGRITLGGAEPTIQKDLIELVRSLKEEGHTITLKTDGFRPDVLEELLDYVDRFVIEIKAPLDDIDANAALTGLSRERASVYVEKLRETLDLLRKEQKKFRAWIRVIPEYVNIDTIRAIGEDIRGADDAMLYQFLSDPTYDIPFEGYTTPVPPREEIDRLAEILLEYVPRIEIKSAQE</sequence>
<dbReference type="GO" id="GO:0051539">
    <property type="term" value="F:4 iron, 4 sulfur cluster binding"/>
    <property type="evidence" value="ECO:0007669"/>
    <property type="project" value="UniProtKB-KW"/>
</dbReference>
<comment type="caution">
    <text evidence="8">The sequence shown here is derived from an EMBL/GenBank/DDBJ whole genome shotgun (WGS) entry which is preliminary data.</text>
</comment>
<keyword evidence="2" id="KW-0004">4Fe-4S</keyword>
<dbReference type="AlphaFoldDB" id="A0A1F2P9Z6"/>
<dbReference type="EMBL" id="LYOS01000002">
    <property type="protein sequence ID" value="OFV68053.1"/>
    <property type="molecule type" value="Genomic_DNA"/>
</dbReference>
<dbReference type="Gene3D" id="3.20.20.70">
    <property type="entry name" value="Aldolase class I"/>
    <property type="match status" value="1"/>
</dbReference>
<dbReference type="SFLD" id="SFLDS00029">
    <property type="entry name" value="Radical_SAM"/>
    <property type="match status" value="1"/>
</dbReference>
<keyword evidence="9" id="KW-1185">Reference proteome</keyword>
<dbReference type="Pfam" id="PF04055">
    <property type="entry name" value="Radical_SAM"/>
    <property type="match status" value="1"/>
</dbReference>
<evidence type="ECO:0000256" key="5">
    <source>
        <dbReference type="ARBA" id="ARBA00023004"/>
    </source>
</evidence>
<gene>
    <name evidence="8" type="ORF">SCAL_000693</name>
</gene>